<organism evidence="1 2">
    <name type="scientific">Hygrophoropsis aurantiaca</name>
    <dbReference type="NCBI Taxonomy" id="72124"/>
    <lineage>
        <taxon>Eukaryota</taxon>
        <taxon>Fungi</taxon>
        <taxon>Dikarya</taxon>
        <taxon>Basidiomycota</taxon>
        <taxon>Agaricomycotina</taxon>
        <taxon>Agaricomycetes</taxon>
        <taxon>Agaricomycetidae</taxon>
        <taxon>Boletales</taxon>
        <taxon>Coniophorineae</taxon>
        <taxon>Hygrophoropsidaceae</taxon>
        <taxon>Hygrophoropsis</taxon>
    </lineage>
</organism>
<keyword evidence="2" id="KW-1185">Reference proteome</keyword>
<protein>
    <submittedName>
        <fullName evidence="1">Uncharacterized protein</fullName>
    </submittedName>
</protein>
<sequence>MRQKTQTADDAKLRTALENMRYKDCTEEDIAFLMSRVAGDPPDHPSLRDGRFRNVSIITAWNSQKDRINELGAQRFARDNKCELVEFFSEDKWAVTDGTPSPKAGPKKKQMSLHESQSISKSDQEILWSLSPHTSDHIAARLDLCLGMPIMIRNNDATELCITKGQEGKVVGWQSGIGTQGQRVLQTLFVSLVNPPTSVQIEGLPPDVVPISASTHTIPVRLHDDTVKHVQREQVNVLINFAMTDYASQGKTRPYNVVDLEHCANHQSYYTCLSRSASAEGTIIMQHFDKRKITGGASGWLRQEFRMLELLDEITLLRYEGRLPASIDGHRRNTLVTLYQQWKGANHVPSRVPSKLEWTESDPLEVDNSLNQTEWELVDRKKFKEDKRIADLNKFVPAIGTKPIVVDTADSCKRKADDYLSAPESSKRARVSNIPAHINEFLGLKWDSVNYSCAYDSLFTVLFHIWLENPHRWNNHMKNFSLFLTQLVKGFQQVYQNIGTFEAARDKVRMNLHKLSSIRYPMGHIGASVSDLAHTMLGTERDLAAWIRCHNCGGKVPTMRKVGHAYTPVVTQPTSVSEWLLARWKTSDPGLPCSTCNTLVSGQWQCDSPPKLLILDLYNQPMDICHTITVKGNKVNTKLHLKGVVYYKDAHFTSIVVDRVGMARFHDGMKSQMLDSTGTTLRDSNLSVKHGGSACLVIYSRLL</sequence>
<reference evidence="1" key="1">
    <citation type="journal article" date="2021" name="New Phytol.">
        <title>Evolutionary innovations through gain and loss of genes in the ectomycorrhizal Boletales.</title>
        <authorList>
            <person name="Wu G."/>
            <person name="Miyauchi S."/>
            <person name="Morin E."/>
            <person name="Kuo A."/>
            <person name="Drula E."/>
            <person name="Varga T."/>
            <person name="Kohler A."/>
            <person name="Feng B."/>
            <person name="Cao Y."/>
            <person name="Lipzen A."/>
            <person name="Daum C."/>
            <person name="Hundley H."/>
            <person name="Pangilinan J."/>
            <person name="Johnson J."/>
            <person name="Barry K."/>
            <person name="LaButti K."/>
            <person name="Ng V."/>
            <person name="Ahrendt S."/>
            <person name="Min B."/>
            <person name="Choi I.G."/>
            <person name="Park H."/>
            <person name="Plett J.M."/>
            <person name="Magnuson J."/>
            <person name="Spatafora J.W."/>
            <person name="Nagy L.G."/>
            <person name="Henrissat B."/>
            <person name="Grigoriev I.V."/>
            <person name="Yang Z.L."/>
            <person name="Xu J."/>
            <person name="Martin F.M."/>
        </authorList>
    </citation>
    <scope>NUCLEOTIDE SEQUENCE</scope>
    <source>
        <strain evidence="1">ATCC 28755</strain>
    </source>
</reference>
<evidence type="ECO:0000313" key="1">
    <source>
        <dbReference type="EMBL" id="KAH7904090.1"/>
    </source>
</evidence>
<dbReference type="Proteomes" id="UP000790377">
    <property type="component" value="Unassembled WGS sequence"/>
</dbReference>
<gene>
    <name evidence="1" type="ORF">BJ138DRAFT_1019599</name>
</gene>
<dbReference type="EMBL" id="MU268611">
    <property type="protein sequence ID" value="KAH7904090.1"/>
    <property type="molecule type" value="Genomic_DNA"/>
</dbReference>
<evidence type="ECO:0000313" key="2">
    <source>
        <dbReference type="Proteomes" id="UP000790377"/>
    </source>
</evidence>
<name>A0ACB7ZSC1_9AGAM</name>
<comment type="caution">
    <text evidence="1">The sequence shown here is derived from an EMBL/GenBank/DDBJ whole genome shotgun (WGS) entry which is preliminary data.</text>
</comment>
<proteinExistence type="predicted"/>
<accession>A0ACB7ZSC1</accession>